<reference evidence="1" key="1">
    <citation type="submission" date="2018-06" db="EMBL/GenBank/DDBJ databases">
        <authorList>
            <person name="Zhirakovskaya E."/>
        </authorList>
    </citation>
    <scope>NUCLEOTIDE SEQUENCE</scope>
</reference>
<dbReference type="AlphaFoldDB" id="A0A3B0TC53"/>
<proteinExistence type="predicted"/>
<dbReference type="InterPro" id="IPR003462">
    <property type="entry name" value="ODC_Mu_crystall"/>
</dbReference>
<dbReference type="SUPFAM" id="SSF51735">
    <property type="entry name" value="NAD(P)-binding Rossmann-fold domains"/>
    <property type="match status" value="1"/>
</dbReference>
<dbReference type="InterPro" id="IPR023401">
    <property type="entry name" value="ODC_N"/>
</dbReference>
<sequence>MPADCLAGADVVVEDRDTALAEAGEIDDAIQAGFLKASDLIELGALLAGDVSPPTHPRSVYKSVGNAAEDITIAREIFMKATAKNIGTTVTL</sequence>
<dbReference type="PANTHER" id="PTHR13812:SF19">
    <property type="entry name" value="KETIMINE REDUCTASE MU-CRYSTALLIN"/>
    <property type="match status" value="1"/>
</dbReference>
<evidence type="ECO:0008006" key="2">
    <source>
        <dbReference type="Google" id="ProtNLM"/>
    </source>
</evidence>
<organism evidence="1">
    <name type="scientific">hydrothermal vent metagenome</name>
    <dbReference type="NCBI Taxonomy" id="652676"/>
    <lineage>
        <taxon>unclassified sequences</taxon>
        <taxon>metagenomes</taxon>
        <taxon>ecological metagenomes</taxon>
    </lineage>
</organism>
<gene>
    <name evidence="1" type="ORF">MNBD_ACTINO02-1161</name>
</gene>
<protein>
    <recommendedName>
        <fullName evidence="2">Ornithine cyclodeaminase</fullName>
    </recommendedName>
</protein>
<dbReference type="Gene3D" id="3.40.50.720">
    <property type="entry name" value="NAD(P)-binding Rossmann-like Domain"/>
    <property type="match status" value="1"/>
</dbReference>
<evidence type="ECO:0000313" key="1">
    <source>
        <dbReference type="EMBL" id="VAW09659.1"/>
    </source>
</evidence>
<dbReference type="Gene3D" id="3.30.1780.10">
    <property type="entry name" value="ornithine cyclodeaminase, domain 1"/>
    <property type="match status" value="1"/>
</dbReference>
<dbReference type="EMBL" id="UOEK01000627">
    <property type="protein sequence ID" value="VAW09659.1"/>
    <property type="molecule type" value="Genomic_DNA"/>
</dbReference>
<dbReference type="InterPro" id="IPR036291">
    <property type="entry name" value="NAD(P)-bd_dom_sf"/>
</dbReference>
<accession>A0A3B0TC53</accession>
<dbReference type="GO" id="GO:0005737">
    <property type="term" value="C:cytoplasm"/>
    <property type="evidence" value="ECO:0007669"/>
    <property type="project" value="TreeGrafter"/>
</dbReference>
<dbReference type="PANTHER" id="PTHR13812">
    <property type="entry name" value="KETIMINE REDUCTASE MU-CRYSTALLIN"/>
    <property type="match status" value="1"/>
</dbReference>
<name>A0A3B0TC53_9ZZZZ</name>